<evidence type="ECO:0000256" key="6">
    <source>
        <dbReference type="ARBA" id="ARBA00023136"/>
    </source>
</evidence>
<dbReference type="InterPro" id="IPR005829">
    <property type="entry name" value="Sugar_transporter_CS"/>
</dbReference>
<dbReference type="InterPro" id="IPR036259">
    <property type="entry name" value="MFS_trans_sf"/>
</dbReference>
<accession>A0AB39VKM1</accession>
<dbReference type="CDD" id="cd17321">
    <property type="entry name" value="MFS_MMR_MDR_like"/>
    <property type="match status" value="1"/>
</dbReference>
<reference evidence="9" key="1">
    <citation type="submission" date="2024-07" db="EMBL/GenBank/DDBJ databases">
        <authorList>
            <person name="Biller S.J."/>
        </authorList>
    </citation>
    <scope>NUCLEOTIDE SEQUENCE</scope>
    <source>
        <strain evidence="9">WC2420</strain>
    </source>
</reference>
<proteinExistence type="predicted"/>
<comment type="subcellular location">
    <subcellularLocation>
        <location evidence="1">Cell membrane</location>
        <topology evidence="1">Multi-pass membrane protein</topology>
    </subcellularLocation>
</comment>
<dbReference type="PROSITE" id="PS50850">
    <property type="entry name" value="MFS"/>
    <property type="match status" value="1"/>
</dbReference>
<feature type="transmembrane region" description="Helical" evidence="7">
    <location>
        <begin position="103"/>
        <end position="124"/>
    </location>
</feature>
<feature type="transmembrane region" description="Helical" evidence="7">
    <location>
        <begin position="299"/>
        <end position="320"/>
    </location>
</feature>
<dbReference type="SUPFAM" id="SSF103473">
    <property type="entry name" value="MFS general substrate transporter"/>
    <property type="match status" value="1"/>
</dbReference>
<evidence type="ECO:0000256" key="5">
    <source>
        <dbReference type="ARBA" id="ARBA00022989"/>
    </source>
</evidence>
<feature type="transmembrane region" description="Helical" evidence="7">
    <location>
        <begin position="198"/>
        <end position="218"/>
    </location>
</feature>
<feature type="transmembrane region" description="Helical" evidence="7">
    <location>
        <begin position="167"/>
        <end position="186"/>
    </location>
</feature>
<dbReference type="InterPro" id="IPR004638">
    <property type="entry name" value="EmrB-like"/>
</dbReference>
<dbReference type="PANTHER" id="PTHR42718:SF49">
    <property type="entry name" value="EXPORT PROTEIN"/>
    <property type="match status" value="1"/>
</dbReference>
<gene>
    <name evidence="9" type="ORF">AB3G37_13100</name>
</gene>
<evidence type="ECO:0000259" key="8">
    <source>
        <dbReference type="PROSITE" id="PS50850"/>
    </source>
</evidence>
<keyword evidence="5 7" id="KW-1133">Transmembrane helix</keyword>
<dbReference type="GO" id="GO:0005886">
    <property type="term" value="C:plasma membrane"/>
    <property type="evidence" value="ECO:0007669"/>
    <property type="project" value="UniProtKB-SubCell"/>
</dbReference>
<dbReference type="PANTHER" id="PTHR42718">
    <property type="entry name" value="MAJOR FACILITATOR SUPERFAMILY MULTIDRUG TRANSPORTER MFSC"/>
    <property type="match status" value="1"/>
</dbReference>
<feature type="transmembrane region" description="Helical" evidence="7">
    <location>
        <begin position="332"/>
        <end position="351"/>
    </location>
</feature>
<keyword evidence="4 7" id="KW-0812">Transmembrane</keyword>
<dbReference type="InterPro" id="IPR011701">
    <property type="entry name" value="MFS"/>
</dbReference>
<dbReference type="Gene3D" id="1.20.1720.10">
    <property type="entry name" value="Multidrug resistance protein D"/>
    <property type="match status" value="1"/>
</dbReference>
<feature type="transmembrane region" description="Helical" evidence="7">
    <location>
        <begin position="48"/>
        <end position="66"/>
    </location>
</feature>
<feature type="transmembrane region" description="Helical" evidence="7">
    <location>
        <begin position="468"/>
        <end position="487"/>
    </location>
</feature>
<dbReference type="Gene3D" id="1.20.1250.20">
    <property type="entry name" value="MFS general substrate transporter like domains"/>
    <property type="match status" value="1"/>
</dbReference>
<keyword evidence="6 7" id="KW-0472">Membrane</keyword>
<dbReference type="AlphaFoldDB" id="A0AB39VKM1"/>
<dbReference type="GO" id="GO:0022857">
    <property type="term" value="F:transmembrane transporter activity"/>
    <property type="evidence" value="ECO:0007669"/>
    <property type="project" value="InterPro"/>
</dbReference>
<evidence type="ECO:0000256" key="4">
    <source>
        <dbReference type="ARBA" id="ARBA00022692"/>
    </source>
</evidence>
<keyword evidence="3" id="KW-1003">Cell membrane</keyword>
<dbReference type="PROSITE" id="PS00216">
    <property type="entry name" value="SUGAR_TRANSPORT_1"/>
    <property type="match status" value="1"/>
</dbReference>
<feature type="transmembrane region" description="Helical" evidence="7">
    <location>
        <begin position="268"/>
        <end position="287"/>
    </location>
</feature>
<dbReference type="InterPro" id="IPR020846">
    <property type="entry name" value="MFS_dom"/>
</dbReference>
<feature type="transmembrane region" description="Helical" evidence="7">
    <location>
        <begin position="400"/>
        <end position="422"/>
    </location>
</feature>
<sequence>MAVLLSTRNKLALTAVCLAAMMSGLEISSVPVILPILEKQIHASFTQLQWIMNAYTLACTTVLMATGTLADRFGRKRLFLISITGFGLTSLLCGAANSPSLIIFGRFLQGMSGGAMLICLIAILSSQFPPGKARNTAFTAWGVVFGFGLGFGPMIGGLIVALASWQWVFLIHVVIAIITGLLAYKNVEESRDHENQQLDVGGVVSLTATVLSLTFYITQGGQIGYLSDRGLFIVGIALLCLMIFIYIERRHPHPMFDFTVFRNRAFSGALLGSIGMNFSFWPFMIYLPIYFQTVLGYDIVTAGLYLLAYTLPTLLMPPLATRLVSRFGAGKVIPSGLLGIGIGFWLMYFGLHGTIGVLPGAVVAGVALGLTNTPVTHTTTGALPANRAGMASGMDMSARLITLAINIAMMGTLLVAGVKLALCEALPAENSMQGLQSLAEKLAGGENSLPPALASVAREALISGFSGVLLYGAAGVCILALASHFLFNFRVKSALGRAEIES</sequence>
<feature type="transmembrane region" description="Helical" evidence="7">
    <location>
        <begin position="230"/>
        <end position="247"/>
    </location>
</feature>
<dbReference type="EMBL" id="CP165628">
    <property type="protein sequence ID" value="XDU70529.1"/>
    <property type="molecule type" value="Genomic_DNA"/>
</dbReference>
<evidence type="ECO:0000313" key="9">
    <source>
        <dbReference type="EMBL" id="XDU70529.1"/>
    </source>
</evidence>
<evidence type="ECO:0000256" key="3">
    <source>
        <dbReference type="ARBA" id="ARBA00022475"/>
    </source>
</evidence>
<protein>
    <submittedName>
        <fullName evidence="9">MFS transporter</fullName>
    </submittedName>
</protein>
<evidence type="ECO:0000256" key="2">
    <source>
        <dbReference type="ARBA" id="ARBA00022448"/>
    </source>
</evidence>
<evidence type="ECO:0000256" key="7">
    <source>
        <dbReference type="SAM" id="Phobius"/>
    </source>
</evidence>
<evidence type="ECO:0000256" key="1">
    <source>
        <dbReference type="ARBA" id="ARBA00004651"/>
    </source>
</evidence>
<feature type="transmembrane region" description="Helical" evidence="7">
    <location>
        <begin position="78"/>
        <end position="97"/>
    </location>
</feature>
<dbReference type="RefSeq" id="WP_369788045.1">
    <property type="nucleotide sequence ID" value="NZ_CP165628.1"/>
</dbReference>
<dbReference type="NCBIfam" id="TIGR00711">
    <property type="entry name" value="efflux_EmrB"/>
    <property type="match status" value="1"/>
</dbReference>
<feature type="domain" description="Major facilitator superfamily (MFS) profile" evidence="8">
    <location>
        <begin position="12"/>
        <end position="492"/>
    </location>
</feature>
<dbReference type="Pfam" id="PF07690">
    <property type="entry name" value="MFS_1"/>
    <property type="match status" value="1"/>
</dbReference>
<organism evidence="9">
    <name type="scientific">Rouxiella sp. WC2420</name>
    <dbReference type="NCBI Taxonomy" id="3234145"/>
    <lineage>
        <taxon>Bacteria</taxon>
        <taxon>Pseudomonadati</taxon>
        <taxon>Pseudomonadota</taxon>
        <taxon>Gammaproteobacteria</taxon>
        <taxon>Enterobacterales</taxon>
        <taxon>Yersiniaceae</taxon>
        <taxon>Rouxiella</taxon>
    </lineage>
</organism>
<keyword evidence="2" id="KW-0813">Transport</keyword>
<feature type="transmembrane region" description="Helical" evidence="7">
    <location>
        <begin position="357"/>
        <end position="379"/>
    </location>
</feature>
<feature type="transmembrane region" description="Helical" evidence="7">
    <location>
        <begin position="136"/>
        <end position="161"/>
    </location>
</feature>
<name>A0AB39VKM1_9GAMM</name>